<sequence length="61" mass="6754">MFLKLIKSLTADRKLLKANPPLTSVTSVHHGVQCVTKFIIVVLQFLYTINEVKHSASDVGC</sequence>
<organism evidence="1">
    <name type="scientific">Spodoptera frugiperda</name>
    <name type="common">Fall armyworm</name>
    <dbReference type="NCBI Taxonomy" id="7108"/>
    <lineage>
        <taxon>Eukaryota</taxon>
        <taxon>Metazoa</taxon>
        <taxon>Ecdysozoa</taxon>
        <taxon>Arthropoda</taxon>
        <taxon>Hexapoda</taxon>
        <taxon>Insecta</taxon>
        <taxon>Pterygota</taxon>
        <taxon>Neoptera</taxon>
        <taxon>Endopterygota</taxon>
        <taxon>Lepidoptera</taxon>
        <taxon>Glossata</taxon>
        <taxon>Ditrysia</taxon>
        <taxon>Noctuoidea</taxon>
        <taxon>Noctuidae</taxon>
        <taxon>Amphipyrinae</taxon>
        <taxon>Spodoptera</taxon>
    </lineage>
</organism>
<reference evidence="1" key="1">
    <citation type="submission" date="2016-07" db="EMBL/GenBank/DDBJ databases">
        <authorList>
            <person name="Bretaudeau A."/>
        </authorList>
    </citation>
    <scope>NUCLEOTIDE SEQUENCE</scope>
    <source>
        <strain evidence="1">Rice</strain>
        <tissue evidence="1">Whole body</tissue>
    </source>
</reference>
<gene>
    <name evidence="1" type="ORF">SFRICE_023627</name>
</gene>
<dbReference type="EMBL" id="ODYU01005144">
    <property type="protein sequence ID" value="SOQ45717.1"/>
    <property type="molecule type" value="Genomic_DNA"/>
</dbReference>
<evidence type="ECO:0000313" key="1">
    <source>
        <dbReference type="EMBL" id="SOQ45717.1"/>
    </source>
</evidence>
<name>A0A2H1VY16_SPOFR</name>
<dbReference type="AlphaFoldDB" id="A0A2H1VY16"/>
<protein>
    <submittedName>
        <fullName evidence="1">SFRICE_023627</fullName>
    </submittedName>
</protein>
<proteinExistence type="predicted"/>
<accession>A0A2H1VY16</accession>